<dbReference type="Pfam" id="PF13966">
    <property type="entry name" value="zf-RVT"/>
    <property type="match status" value="1"/>
</dbReference>
<name>A0ABM0X5U9_CAMSA</name>
<feature type="domain" description="Reverse transcriptase" evidence="1">
    <location>
        <begin position="1"/>
        <end position="208"/>
    </location>
</feature>
<accession>A0ABM0X5U9</accession>
<proteinExistence type="predicted"/>
<dbReference type="RefSeq" id="XP_010481206.1">
    <property type="nucleotide sequence ID" value="XM_010482904.1"/>
</dbReference>
<dbReference type="PANTHER" id="PTHR33116">
    <property type="entry name" value="REVERSE TRANSCRIPTASE ZINC-BINDING DOMAIN-CONTAINING PROTEIN-RELATED-RELATED"/>
    <property type="match status" value="1"/>
</dbReference>
<dbReference type="InterPro" id="IPR026960">
    <property type="entry name" value="RVT-Znf"/>
</dbReference>
<dbReference type="PROSITE" id="PS50878">
    <property type="entry name" value="RT_POL"/>
    <property type="match status" value="1"/>
</dbReference>
<dbReference type="GeneID" id="104760055"/>
<dbReference type="SUPFAM" id="SSF56672">
    <property type="entry name" value="DNA/RNA polymerases"/>
    <property type="match status" value="1"/>
</dbReference>
<dbReference type="Proteomes" id="UP000694864">
    <property type="component" value="Chromosome 17"/>
</dbReference>
<protein>
    <submittedName>
        <fullName evidence="3">Uncharacterized protein LOC104760055</fullName>
    </submittedName>
</protein>
<dbReference type="InterPro" id="IPR043502">
    <property type="entry name" value="DNA/RNA_pol_sf"/>
</dbReference>
<evidence type="ECO:0000259" key="1">
    <source>
        <dbReference type="PROSITE" id="PS50878"/>
    </source>
</evidence>
<organism evidence="2 3">
    <name type="scientific">Camelina sativa</name>
    <name type="common">False flax</name>
    <name type="synonym">Myagrum sativum</name>
    <dbReference type="NCBI Taxonomy" id="90675"/>
    <lineage>
        <taxon>Eukaryota</taxon>
        <taxon>Viridiplantae</taxon>
        <taxon>Streptophyta</taxon>
        <taxon>Embryophyta</taxon>
        <taxon>Tracheophyta</taxon>
        <taxon>Spermatophyta</taxon>
        <taxon>Magnoliopsida</taxon>
        <taxon>eudicotyledons</taxon>
        <taxon>Gunneridae</taxon>
        <taxon>Pentapetalae</taxon>
        <taxon>rosids</taxon>
        <taxon>malvids</taxon>
        <taxon>Brassicales</taxon>
        <taxon>Brassicaceae</taxon>
        <taxon>Camelineae</taxon>
        <taxon>Camelina</taxon>
    </lineage>
</organism>
<reference evidence="2" key="1">
    <citation type="journal article" date="2014" name="Nat. Commun.">
        <title>The emerging biofuel crop Camelina sativa retains a highly undifferentiated hexaploid genome structure.</title>
        <authorList>
            <person name="Kagale S."/>
            <person name="Koh C."/>
            <person name="Nixon J."/>
            <person name="Bollina V."/>
            <person name="Clarke W.E."/>
            <person name="Tuteja R."/>
            <person name="Spillane C."/>
            <person name="Robinson S.J."/>
            <person name="Links M.G."/>
            <person name="Clarke C."/>
            <person name="Higgins E.E."/>
            <person name="Huebert T."/>
            <person name="Sharpe A.G."/>
            <person name="Parkin I.A."/>
        </authorList>
    </citation>
    <scope>NUCLEOTIDE SEQUENCE [LARGE SCALE GENOMIC DNA]</scope>
    <source>
        <strain evidence="2">cv. DH55</strain>
    </source>
</reference>
<dbReference type="Pfam" id="PF00078">
    <property type="entry name" value="RVT_1"/>
    <property type="match status" value="1"/>
</dbReference>
<sequence>MCTLDNVLLASELVQGYNNNGTSKRGMLKIDLRKAFDSIEWSFILDILVTTRFPARYIHWISQCIKTTRFSIAVNGELCGYFKGKKGLRQGDPLSSYLFVIGMDVFSRLLDLRFQTGQIGYHPRAANPDVTHLIFVDDIMLFFDGETASVQAIVTLLEYFTSISGLVMNKTKTELYLSGSSEADQRMLCANFGFTRGSLPVKYLGLPLLPNPLSRSDCEPLVSNIRTRLHSWQNKHLLYAGRLQLLASVIQNIIAYWCAAFILPAKCIKDIEKLCRRFLWSGSADIPKQAKVSWRKVCSPKEEGGLGLQDLREWNKIFGLKLIWDLFFASGSLWVAWCRKRKLGRKCFWRLSTSSDGKSCSFWYDKWTPFGDLITFLGADEHKRIGLPLDSTVAQAHSRIGWIIRGARTHNMELLLTHLSETTLFENVKDIYLWAKPNVDPQDRFGFSDTWNMCRLSAPQVHWHKQVWFTCSIPKQSFIMWFCCLDRMPTLSRLRNWGIVEDDTCHLCEIYFETKDHLFLRCPYSFDLWRWCLGRLQMPFIGFNTWERFLLWLKTPSTEEKMNPLKLIAAQAVIYSIWHERNARKFTGIRTPVEGLFAQLDRRIRNTCSARHCNPKFQDMVLLWFRTSTLASPPT</sequence>
<dbReference type="InterPro" id="IPR000477">
    <property type="entry name" value="RT_dom"/>
</dbReference>
<gene>
    <name evidence="3" type="primary">LOC104760055</name>
</gene>
<evidence type="ECO:0000313" key="2">
    <source>
        <dbReference type="Proteomes" id="UP000694864"/>
    </source>
</evidence>
<reference evidence="3" key="2">
    <citation type="submission" date="2025-08" db="UniProtKB">
        <authorList>
            <consortium name="RefSeq"/>
        </authorList>
    </citation>
    <scope>IDENTIFICATION</scope>
    <source>
        <tissue evidence="3">Leaf</tissue>
    </source>
</reference>
<keyword evidence="2" id="KW-1185">Reference proteome</keyword>
<dbReference type="PANTHER" id="PTHR33116:SF80">
    <property type="entry name" value="REVERSE TRANSCRIPTASE ZINC-BINDING DOMAIN-CONTAINING PROTEIN"/>
    <property type="match status" value="1"/>
</dbReference>
<evidence type="ECO:0000313" key="3">
    <source>
        <dbReference type="RefSeq" id="XP_010481206.1"/>
    </source>
</evidence>